<comment type="caution">
    <text evidence="8">The sequence shown here is derived from an EMBL/GenBank/DDBJ whole genome shotgun (WGS) entry which is preliminary data.</text>
</comment>
<feature type="transmembrane region" description="Helical" evidence="7">
    <location>
        <begin position="60"/>
        <end position="81"/>
    </location>
</feature>
<keyword evidence="9" id="KW-1185">Reference proteome</keyword>
<dbReference type="InterPro" id="IPR017039">
    <property type="entry name" value="Virul_fac_BrkB"/>
</dbReference>
<evidence type="ECO:0000256" key="7">
    <source>
        <dbReference type="SAM" id="Phobius"/>
    </source>
</evidence>
<dbReference type="Proteomes" id="UP000321685">
    <property type="component" value="Unassembled WGS sequence"/>
</dbReference>
<dbReference type="GO" id="GO:0005886">
    <property type="term" value="C:plasma membrane"/>
    <property type="evidence" value="ECO:0007669"/>
    <property type="project" value="UniProtKB-SubCell"/>
</dbReference>
<dbReference type="Pfam" id="PF03631">
    <property type="entry name" value="Virul_fac_BrkB"/>
    <property type="match status" value="1"/>
</dbReference>
<sequence length="409" mass="43028">MTSPDPHGDDPPGDSPADSAAAASPAAAAPRRRRLVRRVAGRTVVKAWDDGIFSMSAQAAFWQALSLPPLLLALLGSLGYVGDWFGPRTVDSVEAAIVAFSRTVFTPEVVEEIIAPTAGAILTRGRADIVSLGFLIALWAGSSAVASIVDSVTEAHGQYEVRNPVWQRLVALGVYLVALVVAVFALPVVALGPDLLPRVFPVAWQPAVTSAVDAFYYPAVGVGLVLGLTTLYKVALPHSPPWRRLLPGALLAMVVFVVSTTGLRVYLTLITATGYTYGALATPIAFLLFGFLLGFAIVLGAQLNNAVEQTWPARPTRRQRRLRRLRAMRAVAARRAARAAAVGTAAARDAGARAVAAVRQTTVVPAQATVRDIGAGELPAPEPSPHADGGRSHRPAVTAGGDRARQEIM</sequence>
<dbReference type="PANTHER" id="PTHR30213">
    <property type="entry name" value="INNER MEMBRANE PROTEIN YHJD"/>
    <property type="match status" value="1"/>
</dbReference>
<dbReference type="OrthoDB" id="3209118at2"/>
<feature type="compositionally biased region" description="Low complexity" evidence="6">
    <location>
        <begin position="15"/>
        <end position="29"/>
    </location>
</feature>
<feature type="transmembrane region" description="Helical" evidence="7">
    <location>
        <begin position="248"/>
        <end position="269"/>
    </location>
</feature>
<protein>
    <submittedName>
        <fullName evidence="8">Uncharacterized protein</fullName>
    </submittedName>
</protein>
<evidence type="ECO:0000256" key="2">
    <source>
        <dbReference type="ARBA" id="ARBA00022475"/>
    </source>
</evidence>
<accession>A0A511DNR9</accession>
<feature type="region of interest" description="Disordered" evidence="6">
    <location>
        <begin position="372"/>
        <end position="409"/>
    </location>
</feature>
<evidence type="ECO:0000256" key="1">
    <source>
        <dbReference type="ARBA" id="ARBA00004651"/>
    </source>
</evidence>
<feature type="region of interest" description="Disordered" evidence="6">
    <location>
        <begin position="1"/>
        <end position="29"/>
    </location>
</feature>
<dbReference type="RefSeq" id="WP_147109872.1">
    <property type="nucleotide sequence ID" value="NZ_BJVJ01000038.1"/>
</dbReference>
<keyword evidence="5 7" id="KW-0472">Membrane</keyword>
<comment type="subcellular location">
    <subcellularLocation>
        <location evidence="1">Cell membrane</location>
        <topology evidence="1">Multi-pass membrane protein</topology>
    </subcellularLocation>
</comment>
<evidence type="ECO:0000256" key="4">
    <source>
        <dbReference type="ARBA" id="ARBA00022989"/>
    </source>
</evidence>
<dbReference type="PANTHER" id="PTHR30213:SF0">
    <property type="entry name" value="UPF0761 MEMBRANE PROTEIN YIHY"/>
    <property type="match status" value="1"/>
</dbReference>
<feature type="transmembrane region" description="Helical" evidence="7">
    <location>
        <begin position="215"/>
        <end position="236"/>
    </location>
</feature>
<evidence type="ECO:0000313" key="9">
    <source>
        <dbReference type="Proteomes" id="UP000321685"/>
    </source>
</evidence>
<dbReference type="EMBL" id="BJVJ01000038">
    <property type="protein sequence ID" value="GEL24698.1"/>
    <property type="molecule type" value="Genomic_DNA"/>
</dbReference>
<dbReference type="AlphaFoldDB" id="A0A511DNR9"/>
<gene>
    <name evidence="8" type="ORF">PSU4_36520</name>
</gene>
<reference evidence="8 9" key="1">
    <citation type="submission" date="2019-07" db="EMBL/GenBank/DDBJ databases">
        <title>Whole genome shotgun sequence of Pseudonocardia sulfidoxydans NBRC 16205.</title>
        <authorList>
            <person name="Hosoyama A."/>
            <person name="Uohara A."/>
            <person name="Ohji S."/>
            <person name="Ichikawa N."/>
        </authorList>
    </citation>
    <scope>NUCLEOTIDE SEQUENCE [LARGE SCALE GENOMIC DNA]</scope>
    <source>
        <strain evidence="8 9">NBRC 16205</strain>
    </source>
</reference>
<evidence type="ECO:0000256" key="3">
    <source>
        <dbReference type="ARBA" id="ARBA00022692"/>
    </source>
</evidence>
<keyword evidence="4 7" id="KW-1133">Transmembrane helix</keyword>
<organism evidence="8 9">
    <name type="scientific">Pseudonocardia sulfidoxydans NBRC 16205</name>
    <dbReference type="NCBI Taxonomy" id="1223511"/>
    <lineage>
        <taxon>Bacteria</taxon>
        <taxon>Bacillati</taxon>
        <taxon>Actinomycetota</taxon>
        <taxon>Actinomycetes</taxon>
        <taxon>Pseudonocardiales</taxon>
        <taxon>Pseudonocardiaceae</taxon>
        <taxon>Pseudonocardia</taxon>
    </lineage>
</organism>
<keyword evidence="3 7" id="KW-0812">Transmembrane</keyword>
<keyword evidence="2" id="KW-1003">Cell membrane</keyword>
<proteinExistence type="predicted"/>
<feature type="transmembrane region" description="Helical" evidence="7">
    <location>
        <begin position="275"/>
        <end position="299"/>
    </location>
</feature>
<feature type="transmembrane region" description="Helical" evidence="7">
    <location>
        <begin position="169"/>
        <end position="191"/>
    </location>
</feature>
<name>A0A511DNR9_9PSEU</name>
<evidence type="ECO:0000256" key="5">
    <source>
        <dbReference type="ARBA" id="ARBA00023136"/>
    </source>
</evidence>
<evidence type="ECO:0000256" key="6">
    <source>
        <dbReference type="SAM" id="MobiDB-lite"/>
    </source>
</evidence>
<feature type="compositionally biased region" description="Basic and acidic residues" evidence="6">
    <location>
        <begin position="1"/>
        <end position="10"/>
    </location>
</feature>
<evidence type="ECO:0000313" key="8">
    <source>
        <dbReference type="EMBL" id="GEL24698.1"/>
    </source>
</evidence>